<dbReference type="EMBL" id="JBBIAA010000001">
    <property type="protein sequence ID" value="MEJ5943852.1"/>
    <property type="molecule type" value="Genomic_DNA"/>
</dbReference>
<evidence type="ECO:0008006" key="3">
    <source>
        <dbReference type="Google" id="ProtNLM"/>
    </source>
</evidence>
<proteinExistence type="predicted"/>
<protein>
    <recommendedName>
        <fullName evidence="3">Excisionase family DNA binding protein</fullName>
    </recommendedName>
</protein>
<reference evidence="1 2" key="1">
    <citation type="journal article" date="2017" name="Int. J. Syst. Evol. Microbiol.">
        <title>Pseudokineococcus basanitobsidens sp. nov., isolated from volcanic rock.</title>
        <authorList>
            <person name="Lee D.W."/>
            <person name="Park M.Y."/>
            <person name="Kim J.J."/>
            <person name="Kim B.S."/>
        </authorList>
    </citation>
    <scope>NUCLEOTIDE SEQUENCE [LARGE SCALE GENOMIC DNA]</scope>
    <source>
        <strain evidence="1 2">DSM 103726</strain>
    </source>
</reference>
<dbReference type="Proteomes" id="UP001387100">
    <property type="component" value="Unassembled WGS sequence"/>
</dbReference>
<name>A0ABU8RFK9_9ACTN</name>
<evidence type="ECO:0000313" key="2">
    <source>
        <dbReference type="Proteomes" id="UP001387100"/>
    </source>
</evidence>
<evidence type="ECO:0000313" key="1">
    <source>
        <dbReference type="EMBL" id="MEJ5943852.1"/>
    </source>
</evidence>
<comment type="caution">
    <text evidence="1">The sequence shown here is derived from an EMBL/GenBank/DDBJ whole genome shotgun (WGS) entry which is preliminary data.</text>
</comment>
<sequence length="220" mass="22388">MTATAGREVTPADARELRDVLADAGTSLSVGDLAAGLRALLPGGPGRAEVPMTAAEHDYLQQHSGLPASGGAALAQAAVDAGGASAARLVASSLSAAELAHGAGVDDSTVRHWVRRGEVVSVPAARGRRFPTFQLGEDGRPLAGLREVLAALPAGLHPLSVERFLTTPDTDLLIDDEQVSPRSWLLHGGAVADVVDVAHTVGVRAGARPAERALGSSDRG</sequence>
<organism evidence="1 2">
    <name type="scientific">Pseudokineococcus basanitobsidens</name>
    <dbReference type="NCBI Taxonomy" id="1926649"/>
    <lineage>
        <taxon>Bacteria</taxon>
        <taxon>Bacillati</taxon>
        <taxon>Actinomycetota</taxon>
        <taxon>Actinomycetes</taxon>
        <taxon>Kineosporiales</taxon>
        <taxon>Kineosporiaceae</taxon>
        <taxon>Pseudokineococcus</taxon>
    </lineage>
</organism>
<keyword evidence="2" id="KW-1185">Reference proteome</keyword>
<accession>A0ABU8RFK9</accession>
<gene>
    <name evidence="1" type="ORF">WDZ17_00905</name>
</gene>
<dbReference type="RefSeq" id="WP_339573244.1">
    <property type="nucleotide sequence ID" value="NZ_JBBIAA010000001.1"/>
</dbReference>